<evidence type="ECO:0000313" key="3">
    <source>
        <dbReference type="Proteomes" id="UP000747399"/>
    </source>
</evidence>
<dbReference type="Proteomes" id="UP000747399">
    <property type="component" value="Unassembled WGS sequence"/>
</dbReference>
<proteinExistence type="predicted"/>
<dbReference type="EMBL" id="BNCO01000066">
    <property type="protein sequence ID" value="GIL64436.1"/>
    <property type="molecule type" value="Genomic_DNA"/>
</dbReference>
<gene>
    <name evidence="2" type="ORF">Vafri_18358</name>
</gene>
<dbReference type="AlphaFoldDB" id="A0A8J4F8L1"/>
<comment type="caution">
    <text evidence="2">The sequence shown here is derived from an EMBL/GenBank/DDBJ whole genome shotgun (WGS) entry which is preliminary data.</text>
</comment>
<protein>
    <submittedName>
        <fullName evidence="2">Uncharacterized protein</fullName>
    </submittedName>
</protein>
<name>A0A8J4F8L1_9CHLO</name>
<evidence type="ECO:0000256" key="1">
    <source>
        <dbReference type="SAM" id="Coils"/>
    </source>
</evidence>
<feature type="coiled-coil region" evidence="1">
    <location>
        <begin position="30"/>
        <end position="85"/>
    </location>
</feature>
<accession>A0A8J4F8L1</accession>
<organism evidence="2 3">
    <name type="scientific">Volvox africanus</name>
    <dbReference type="NCBI Taxonomy" id="51714"/>
    <lineage>
        <taxon>Eukaryota</taxon>
        <taxon>Viridiplantae</taxon>
        <taxon>Chlorophyta</taxon>
        <taxon>core chlorophytes</taxon>
        <taxon>Chlorophyceae</taxon>
        <taxon>CS clade</taxon>
        <taxon>Chlamydomonadales</taxon>
        <taxon>Volvocaceae</taxon>
        <taxon>Volvox</taxon>
    </lineage>
</organism>
<reference evidence="2" key="1">
    <citation type="journal article" date="2021" name="Proc. Natl. Acad. Sci. U.S.A.">
        <title>Three genomes in the algal genus Volvox reveal the fate of a haploid sex-determining region after a transition to homothallism.</title>
        <authorList>
            <person name="Yamamoto K."/>
            <person name="Hamaji T."/>
            <person name="Kawai-Toyooka H."/>
            <person name="Matsuzaki R."/>
            <person name="Takahashi F."/>
            <person name="Nishimura Y."/>
            <person name="Kawachi M."/>
            <person name="Noguchi H."/>
            <person name="Minakuchi Y."/>
            <person name="Umen J.G."/>
            <person name="Toyoda A."/>
            <person name="Nozaki H."/>
        </authorList>
    </citation>
    <scope>NUCLEOTIDE SEQUENCE</scope>
    <source>
        <strain evidence="2">NIES-3780</strain>
    </source>
</reference>
<keyword evidence="3" id="KW-1185">Reference proteome</keyword>
<sequence>MIDDGEVVIKKSRRKVQATMEAATMDAVNSAGLAIELQAAKSEVEMLNKENREWKAKEVDTRSLISCADTQKEALEVELKAIRNRSAVCLRGRWPGRTRLCRTRPGRLKPWRRTSAQ</sequence>
<evidence type="ECO:0000313" key="2">
    <source>
        <dbReference type="EMBL" id="GIL64436.1"/>
    </source>
</evidence>
<keyword evidence="1" id="KW-0175">Coiled coil</keyword>